<protein>
    <submittedName>
        <fullName evidence="2">Uncharacterized protein</fullName>
    </submittedName>
</protein>
<name>H1VXZ6_COLHI</name>
<dbReference type="AlphaFoldDB" id="H1VXZ6"/>
<dbReference type="HOGENOM" id="CLU_2549100_0_0_1"/>
<sequence length="83" mass="9571">LHRRLRHHQDSRIVFAHAFEKYTYEYSAEVLPFNTTFAKRQTKWGRPKLLSGTPPPPHPARTLDPPKKPTMCSSSTQTLVNIS</sequence>
<feature type="compositionally biased region" description="Polar residues" evidence="1">
    <location>
        <begin position="71"/>
        <end position="83"/>
    </location>
</feature>
<accession>H1VXZ6</accession>
<evidence type="ECO:0000313" key="3">
    <source>
        <dbReference type="Proteomes" id="UP000007174"/>
    </source>
</evidence>
<gene>
    <name evidence="2" type="ORF">CH063_03510</name>
</gene>
<proteinExistence type="predicted"/>
<feature type="region of interest" description="Disordered" evidence="1">
    <location>
        <begin position="44"/>
        <end position="83"/>
    </location>
</feature>
<dbReference type="EMBL" id="CACQ02007445">
    <property type="protein sequence ID" value="CCF45108.1"/>
    <property type="molecule type" value="Genomic_DNA"/>
</dbReference>
<organism evidence="2 3">
    <name type="scientific">Colletotrichum higginsianum (strain IMI 349063)</name>
    <name type="common">Crucifer anthracnose fungus</name>
    <dbReference type="NCBI Taxonomy" id="759273"/>
    <lineage>
        <taxon>Eukaryota</taxon>
        <taxon>Fungi</taxon>
        <taxon>Dikarya</taxon>
        <taxon>Ascomycota</taxon>
        <taxon>Pezizomycotina</taxon>
        <taxon>Sordariomycetes</taxon>
        <taxon>Hypocreomycetidae</taxon>
        <taxon>Glomerellales</taxon>
        <taxon>Glomerellaceae</taxon>
        <taxon>Colletotrichum</taxon>
        <taxon>Colletotrichum destructivum species complex</taxon>
    </lineage>
</organism>
<reference evidence="3" key="1">
    <citation type="journal article" date="2012" name="Nat. Genet.">
        <title>Lifestyle transitions in plant pathogenic Colletotrichum fungi deciphered by genome and transcriptome analyses.</title>
        <authorList>
            <person name="O'Connell R.J."/>
            <person name="Thon M.R."/>
            <person name="Hacquard S."/>
            <person name="Amyotte S.G."/>
            <person name="Kleemann J."/>
            <person name="Torres M.F."/>
            <person name="Damm U."/>
            <person name="Buiate E.A."/>
            <person name="Epstein L."/>
            <person name="Alkan N."/>
            <person name="Altmueller J."/>
            <person name="Alvarado-Balderrama L."/>
            <person name="Bauser C.A."/>
            <person name="Becker C."/>
            <person name="Birren B.W."/>
            <person name="Chen Z."/>
            <person name="Choi J."/>
            <person name="Crouch J.A."/>
            <person name="Duvick J.P."/>
            <person name="Farman M.A."/>
            <person name="Gan P."/>
            <person name="Heiman D."/>
            <person name="Henrissat B."/>
            <person name="Howard R.J."/>
            <person name="Kabbage M."/>
            <person name="Koch C."/>
            <person name="Kracher B."/>
            <person name="Kubo Y."/>
            <person name="Law A.D."/>
            <person name="Lebrun M.-H."/>
            <person name="Lee Y.-H."/>
            <person name="Miyara I."/>
            <person name="Moore N."/>
            <person name="Neumann U."/>
            <person name="Nordstroem K."/>
            <person name="Panaccione D.G."/>
            <person name="Panstruga R."/>
            <person name="Place M."/>
            <person name="Proctor R.H."/>
            <person name="Prusky D."/>
            <person name="Rech G."/>
            <person name="Reinhardt R."/>
            <person name="Rollins J.A."/>
            <person name="Rounsley S."/>
            <person name="Schardl C.L."/>
            <person name="Schwartz D.C."/>
            <person name="Shenoy N."/>
            <person name="Shirasu K."/>
            <person name="Sikhakolli U.R."/>
            <person name="Stueber K."/>
            <person name="Sukno S.A."/>
            <person name="Sweigard J.A."/>
            <person name="Takano Y."/>
            <person name="Takahara H."/>
            <person name="Trail F."/>
            <person name="van der Does H.C."/>
            <person name="Voll L.M."/>
            <person name="Will I."/>
            <person name="Young S."/>
            <person name="Zeng Q."/>
            <person name="Zhang J."/>
            <person name="Zhou S."/>
            <person name="Dickman M.B."/>
            <person name="Schulze-Lefert P."/>
            <person name="Ver Loren van Themaat E."/>
            <person name="Ma L.-J."/>
            <person name="Vaillancourt L.J."/>
        </authorList>
    </citation>
    <scope>NUCLEOTIDE SEQUENCE [LARGE SCALE GENOMIC DNA]</scope>
    <source>
        <strain evidence="3">IMI 349063</strain>
    </source>
</reference>
<feature type="non-terminal residue" evidence="2">
    <location>
        <position position="83"/>
    </location>
</feature>
<dbReference type="Proteomes" id="UP000007174">
    <property type="component" value="Unassembled WGS sequence"/>
</dbReference>
<evidence type="ECO:0000313" key="2">
    <source>
        <dbReference type="EMBL" id="CCF45108.1"/>
    </source>
</evidence>
<evidence type="ECO:0000256" key="1">
    <source>
        <dbReference type="SAM" id="MobiDB-lite"/>
    </source>
</evidence>